<evidence type="ECO:0000256" key="4">
    <source>
        <dbReference type="ARBA" id="ARBA00022807"/>
    </source>
</evidence>
<dbReference type="Pfam" id="PF00648">
    <property type="entry name" value="Peptidase_C2"/>
    <property type="match status" value="1"/>
</dbReference>
<evidence type="ECO:0000256" key="3">
    <source>
        <dbReference type="ARBA" id="ARBA00022801"/>
    </source>
</evidence>
<dbReference type="InterPro" id="IPR001300">
    <property type="entry name" value="Peptidase_C2_calpain_cat"/>
</dbReference>
<evidence type="ECO:0000259" key="8">
    <source>
        <dbReference type="PROSITE" id="PS50203"/>
    </source>
</evidence>
<keyword evidence="4 5" id="KW-0788">Thiol protease</keyword>
<dbReference type="PRINTS" id="PR00704">
    <property type="entry name" value="CALPAIN"/>
</dbReference>
<dbReference type="RefSeq" id="WP_378270433.1">
    <property type="nucleotide sequence ID" value="NZ_JBHTFR010000001.1"/>
</dbReference>
<dbReference type="PANTHER" id="PTHR10183:SF379">
    <property type="entry name" value="CALPAIN-5"/>
    <property type="match status" value="1"/>
</dbReference>
<dbReference type="Proteomes" id="UP001500266">
    <property type="component" value="Unassembled WGS sequence"/>
</dbReference>
<dbReference type="PROSITE" id="PS00139">
    <property type="entry name" value="THIOL_PROTEASE_CYS"/>
    <property type="match status" value="1"/>
</dbReference>
<dbReference type="SUPFAM" id="SSF54001">
    <property type="entry name" value="Cysteine proteinases"/>
    <property type="match status" value="1"/>
</dbReference>
<evidence type="ECO:0000256" key="1">
    <source>
        <dbReference type="ARBA" id="ARBA00007623"/>
    </source>
</evidence>
<keyword evidence="2 5" id="KW-0645">Protease</keyword>
<organism evidence="9 10">
    <name type="scientific">Actinomadura keratinilytica</name>
    <dbReference type="NCBI Taxonomy" id="547461"/>
    <lineage>
        <taxon>Bacteria</taxon>
        <taxon>Bacillati</taxon>
        <taxon>Actinomycetota</taxon>
        <taxon>Actinomycetes</taxon>
        <taxon>Streptosporangiales</taxon>
        <taxon>Thermomonosporaceae</taxon>
        <taxon>Actinomadura</taxon>
    </lineage>
</organism>
<proteinExistence type="inferred from homology"/>
<dbReference type="PANTHER" id="PTHR10183">
    <property type="entry name" value="CALPAIN"/>
    <property type="match status" value="1"/>
</dbReference>
<comment type="caution">
    <text evidence="9">The sequence shown here is derived from an EMBL/GenBank/DDBJ whole genome shotgun (WGS) entry which is preliminary data.</text>
</comment>
<feature type="domain" description="Calpain catalytic" evidence="8">
    <location>
        <begin position="217"/>
        <end position="392"/>
    </location>
</feature>
<feature type="transmembrane region" description="Helical" evidence="7">
    <location>
        <begin position="12"/>
        <end position="34"/>
    </location>
</feature>
<dbReference type="InterPro" id="IPR038765">
    <property type="entry name" value="Papain-like_cys_pep_sf"/>
</dbReference>
<dbReference type="EMBL" id="BAABDO010000055">
    <property type="protein sequence ID" value="GAA4145203.1"/>
    <property type="molecule type" value="Genomic_DNA"/>
</dbReference>
<reference evidence="10" key="1">
    <citation type="journal article" date="2019" name="Int. J. Syst. Evol. Microbiol.">
        <title>The Global Catalogue of Microorganisms (GCM) 10K type strain sequencing project: providing services to taxonomists for standard genome sequencing and annotation.</title>
        <authorList>
            <consortium name="The Broad Institute Genomics Platform"/>
            <consortium name="The Broad Institute Genome Sequencing Center for Infectious Disease"/>
            <person name="Wu L."/>
            <person name="Ma J."/>
        </authorList>
    </citation>
    <scope>NUCLEOTIDE SEQUENCE [LARGE SCALE GENOMIC DNA]</scope>
    <source>
        <strain evidence="10">JCM 17316</strain>
    </source>
</reference>
<evidence type="ECO:0000256" key="2">
    <source>
        <dbReference type="ARBA" id="ARBA00022670"/>
    </source>
</evidence>
<dbReference type="InterPro" id="IPR022684">
    <property type="entry name" value="Calpain_cysteine_protease"/>
</dbReference>
<keyword evidence="10" id="KW-1185">Reference proteome</keyword>
<keyword evidence="7" id="KW-0812">Transmembrane</keyword>
<dbReference type="InterPro" id="IPR000169">
    <property type="entry name" value="Pept_cys_AS"/>
</dbReference>
<feature type="active site" evidence="5">
    <location>
        <position position="389"/>
    </location>
</feature>
<feature type="active site" evidence="5">
    <location>
        <position position="226"/>
    </location>
</feature>
<name>A0ABP7Z137_9ACTN</name>
<protein>
    <recommendedName>
        <fullName evidence="8">Calpain catalytic domain-containing protein</fullName>
    </recommendedName>
</protein>
<evidence type="ECO:0000256" key="5">
    <source>
        <dbReference type="PROSITE-ProRule" id="PRU00239"/>
    </source>
</evidence>
<comment type="similarity">
    <text evidence="1">Belongs to the peptidase C2 family.</text>
</comment>
<evidence type="ECO:0000256" key="6">
    <source>
        <dbReference type="SAM" id="MobiDB-lite"/>
    </source>
</evidence>
<sequence>MKGRKPDTGEGSLSYIAIALLIAAIAGAVTLSGVGSGVVGDIRAAVCKVGDDDCESERTVYAAKPPSPQEWGNRPADPGQAPPPPTDDERKAGKRAADQIRNYLDGCGWLRFWNCWGKQPPKDILATMSPGEIQALFDQLSDDETRRLLREPGVVDVLRLRADPWLLHQLERIAPGSIEPDFTEYYKKEKNDNPAIAWGHVPGARVWGDTGQPSLEDLNQGGLGDCWWLSSMGALAQTPEGRRRLREMIRQNPNGTYTVTFPDGERVTVTPYFPVNKDGNLSFAQPEGQTIWPLILEKAFAQKKGGFNKINGGDPAHGMEVLTGHDSDSKDADDVTRQDLENWLNSGRPVVASTKDDVDGKEIYQQRLHANHAYVVKGITKDGKVELFNPWGYDHATLTMEEFNRYLAEVDIGSFE</sequence>
<feature type="region of interest" description="Disordered" evidence="6">
    <location>
        <begin position="58"/>
        <end position="95"/>
    </location>
</feature>
<keyword evidence="7" id="KW-0472">Membrane</keyword>
<feature type="active site" evidence="5">
    <location>
        <position position="372"/>
    </location>
</feature>
<evidence type="ECO:0000313" key="10">
    <source>
        <dbReference type="Proteomes" id="UP001500266"/>
    </source>
</evidence>
<gene>
    <name evidence="9" type="ORF">GCM10022416_36720</name>
</gene>
<evidence type="ECO:0000256" key="7">
    <source>
        <dbReference type="SAM" id="Phobius"/>
    </source>
</evidence>
<keyword evidence="3 5" id="KW-0378">Hydrolase</keyword>
<evidence type="ECO:0000313" key="9">
    <source>
        <dbReference type="EMBL" id="GAA4145203.1"/>
    </source>
</evidence>
<keyword evidence="7" id="KW-1133">Transmembrane helix</keyword>
<dbReference type="PROSITE" id="PS50203">
    <property type="entry name" value="CALPAIN_CAT"/>
    <property type="match status" value="1"/>
</dbReference>
<accession>A0ABP7Z137</accession>
<dbReference type="SMART" id="SM00230">
    <property type="entry name" value="CysPc"/>
    <property type="match status" value="1"/>
</dbReference>